<organism evidence="1 2">
    <name type="scientific">Klebsiella phage vB_KleM_RaK2</name>
    <dbReference type="NCBI Taxonomy" id="1147094"/>
    <lineage>
        <taxon>Viruses</taxon>
        <taxon>Duplodnaviria</taxon>
        <taxon>Heunggongvirae</taxon>
        <taxon>Uroviricota</taxon>
        <taxon>Caudoviricetes</taxon>
        <taxon>Alcyoneusvirus</taxon>
        <taxon>Alcyoneusvirus RaK2</taxon>
    </lineage>
</organism>
<dbReference type="RefSeq" id="YP_007007370.1">
    <property type="nucleotide sequence ID" value="NC_019526.1"/>
</dbReference>
<proteinExistence type="predicted"/>
<dbReference type="EMBL" id="JQ513383">
    <property type="protein sequence ID" value="AFA44488.1"/>
    <property type="molecule type" value="Genomic_DNA"/>
</dbReference>
<keyword evidence="2" id="KW-1185">Reference proteome</keyword>
<dbReference type="Proteomes" id="UP000007524">
    <property type="component" value="Segment"/>
</dbReference>
<dbReference type="OrthoDB" id="39842at10239"/>
<dbReference type="GeneID" id="14012803"/>
<sequence>MHVKINPEKNFYNEVFGSEDLVRHFPELETTGVEVYYDGDLYHIIKDGKLAGDCCFFDEEEMEHLTIL</sequence>
<protein>
    <submittedName>
        <fullName evidence="1">Uncharacterized protein</fullName>
    </submittedName>
</protein>
<evidence type="ECO:0000313" key="2">
    <source>
        <dbReference type="Proteomes" id="UP000007524"/>
    </source>
</evidence>
<reference evidence="1 2" key="1">
    <citation type="journal article" date="2012" name="J. Virol.">
        <title>Genome of Klebsiella sp.-Infecting Bacteriophage vB_KleM_RaK2.</title>
        <authorList>
            <person name="Simoliunas E."/>
            <person name="Kaliniene L."/>
            <person name="Truncaite L."/>
            <person name="Klausa V."/>
            <person name="Zajanckauskaite A."/>
            <person name="Meskys R."/>
        </authorList>
    </citation>
    <scope>NUCLEOTIDE SEQUENCE [LARGE SCALE GENOMIC DNA]</scope>
</reference>
<evidence type="ECO:0000313" key="1">
    <source>
        <dbReference type="EMBL" id="AFA44488.1"/>
    </source>
</evidence>
<gene>
    <name evidence="1" type="ORF">RaK2_00215</name>
</gene>
<name>H6X422_9CAUD</name>
<accession>H6X422</accession>
<dbReference type="KEGG" id="vg:14012803"/>